<dbReference type="Proteomes" id="UP000037939">
    <property type="component" value="Unassembled WGS sequence"/>
</dbReference>
<dbReference type="AlphaFoldDB" id="A0A0N0GLM3"/>
<evidence type="ECO:0000256" key="6">
    <source>
        <dbReference type="PROSITE-ProRule" id="PRU00339"/>
    </source>
</evidence>
<dbReference type="Pfam" id="PF13424">
    <property type="entry name" value="TPR_12"/>
    <property type="match status" value="1"/>
</dbReference>
<organism evidence="7 8">
    <name type="scientific">Amantichitinum ursilacus</name>
    <dbReference type="NCBI Taxonomy" id="857265"/>
    <lineage>
        <taxon>Bacteria</taxon>
        <taxon>Pseudomonadati</taxon>
        <taxon>Pseudomonadota</taxon>
        <taxon>Betaproteobacteria</taxon>
        <taxon>Neisseriales</taxon>
        <taxon>Chitinibacteraceae</taxon>
        <taxon>Amantichitinum</taxon>
    </lineage>
</organism>
<evidence type="ECO:0000256" key="5">
    <source>
        <dbReference type="ARBA" id="ARBA00038253"/>
    </source>
</evidence>
<keyword evidence="2" id="KW-0963">Cytoplasm</keyword>
<evidence type="ECO:0000313" key="8">
    <source>
        <dbReference type="Proteomes" id="UP000037939"/>
    </source>
</evidence>
<comment type="caution">
    <text evidence="7">The sequence shown here is derived from an EMBL/GenBank/DDBJ whole genome shotgun (WGS) entry which is preliminary data.</text>
</comment>
<keyword evidence="4 6" id="KW-0802">TPR repeat</keyword>
<evidence type="ECO:0000256" key="1">
    <source>
        <dbReference type="ARBA" id="ARBA00004496"/>
    </source>
</evidence>
<dbReference type="EMBL" id="LAQT01000032">
    <property type="protein sequence ID" value="KPC50129.1"/>
    <property type="molecule type" value="Genomic_DNA"/>
</dbReference>
<dbReference type="GO" id="GO:0005737">
    <property type="term" value="C:cytoplasm"/>
    <property type="evidence" value="ECO:0007669"/>
    <property type="project" value="UniProtKB-SubCell"/>
</dbReference>
<dbReference type="InterPro" id="IPR051476">
    <property type="entry name" value="Bac_ResReg_Asp_Phosphatase"/>
</dbReference>
<name>A0A0N0GLM3_9NEIS</name>
<sequence length="358" mass="40265">MNAREQLQTVLATLRNRGIGNEPPDAQERAAQAVALARREQEVDLLGALLIEQGMLALGRGEQTLAEDILQEAVRVLGRGKHEREHVRALHALGLALYTRGEYLQALDTWLKGMELAVAEGLREDCARAWVGVGKVYHAFGHTQSALHFHEQAWQLAERVGDPTLSCEVAINLASTAYRLHHLDDALHYLALAEVWLKGPVQHPLWSAEVLSYYGLIYFEQHDYAKAEAALNSARALNQHHRNLWGEGHVLLHLGRTYYQLQRIPEALDCLNQANEIAVRGGLAHLVQQAEALLAQISMETGDYRQALTHQKRLHASVIATHQDEGQTMRLSRANEKRLAQLEHQLSVERIRLQFNQP</sequence>
<dbReference type="InterPro" id="IPR019734">
    <property type="entry name" value="TPR_rpt"/>
</dbReference>
<dbReference type="PANTHER" id="PTHR46630">
    <property type="entry name" value="TETRATRICOPEPTIDE REPEAT PROTEIN 29"/>
    <property type="match status" value="1"/>
</dbReference>
<dbReference type="InterPro" id="IPR011990">
    <property type="entry name" value="TPR-like_helical_dom_sf"/>
</dbReference>
<keyword evidence="8" id="KW-1185">Reference proteome</keyword>
<protein>
    <submittedName>
        <fullName evidence="7">Tetratricopeptide repeat protein</fullName>
    </submittedName>
</protein>
<proteinExistence type="inferred from homology"/>
<evidence type="ECO:0000256" key="4">
    <source>
        <dbReference type="ARBA" id="ARBA00022803"/>
    </source>
</evidence>
<dbReference type="Gene3D" id="1.25.40.10">
    <property type="entry name" value="Tetratricopeptide repeat domain"/>
    <property type="match status" value="2"/>
</dbReference>
<dbReference type="RefSeq" id="WP_053939332.1">
    <property type="nucleotide sequence ID" value="NZ_LAQT01000032.1"/>
</dbReference>
<evidence type="ECO:0000256" key="3">
    <source>
        <dbReference type="ARBA" id="ARBA00022737"/>
    </source>
</evidence>
<reference evidence="7 8" key="1">
    <citation type="submission" date="2015-07" db="EMBL/GenBank/DDBJ databases">
        <title>Draft genome sequence of the Amantichitinum ursilacus IGB-41, a new chitin-degrading bacterium.</title>
        <authorList>
            <person name="Kirstahler P."/>
            <person name="Guenther M."/>
            <person name="Grumaz C."/>
            <person name="Rupp S."/>
            <person name="Zibek S."/>
            <person name="Sohn K."/>
        </authorList>
    </citation>
    <scope>NUCLEOTIDE SEQUENCE [LARGE SCALE GENOMIC DNA]</scope>
    <source>
        <strain evidence="7 8">IGB-41</strain>
    </source>
</reference>
<evidence type="ECO:0000256" key="2">
    <source>
        <dbReference type="ARBA" id="ARBA00022490"/>
    </source>
</evidence>
<accession>A0A0N0GLM3</accession>
<dbReference type="SUPFAM" id="SSF48452">
    <property type="entry name" value="TPR-like"/>
    <property type="match status" value="2"/>
</dbReference>
<dbReference type="PANTHER" id="PTHR46630:SF1">
    <property type="entry name" value="TETRATRICOPEPTIDE REPEAT PROTEIN 29"/>
    <property type="match status" value="1"/>
</dbReference>
<keyword evidence="3" id="KW-0677">Repeat</keyword>
<comment type="similarity">
    <text evidence="5">Belongs to the Rap family.</text>
</comment>
<dbReference type="SMART" id="SM00028">
    <property type="entry name" value="TPR"/>
    <property type="match status" value="4"/>
</dbReference>
<dbReference type="STRING" id="857265.WG78_18720"/>
<feature type="repeat" description="TPR" evidence="6">
    <location>
        <begin position="208"/>
        <end position="241"/>
    </location>
</feature>
<evidence type="ECO:0000313" key="7">
    <source>
        <dbReference type="EMBL" id="KPC50129.1"/>
    </source>
</evidence>
<gene>
    <name evidence="7" type="ORF">WG78_18720</name>
</gene>
<dbReference type="OrthoDB" id="8580048at2"/>
<dbReference type="PROSITE" id="PS50005">
    <property type="entry name" value="TPR"/>
    <property type="match status" value="1"/>
</dbReference>
<comment type="subcellular location">
    <subcellularLocation>
        <location evidence="1">Cytoplasm</location>
    </subcellularLocation>
</comment>